<organism evidence="3 4">
    <name type="scientific">Moniliophthora roreri</name>
    <name type="common">Frosty pod rot fungus</name>
    <name type="synonym">Monilia roreri</name>
    <dbReference type="NCBI Taxonomy" id="221103"/>
    <lineage>
        <taxon>Eukaryota</taxon>
        <taxon>Fungi</taxon>
        <taxon>Dikarya</taxon>
        <taxon>Basidiomycota</taxon>
        <taxon>Agaricomycotina</taxon>
        <taxon>Agaricomycetes</taxon>
        <taxon>Agaricomycetidae</taxon>
        <taxon>Agaricales</taxon>
        <taxon>Marasmiineae</taxon>
        <taxon>Marasmiaceae</taxon>
        <taxon>Moniliophthora</taxon>
    </lineage>
</organism>
<dbReference type="AlphaFoldDB" id="A0A0W0FXY8"/>
<gene>
    <name evidence="3" type="ORF">WG66_6329</name>
</gene>
<sequence length="196" mass="23013">MSNFYEILGLQPSASSDEVRKAYKLKALETHPDKLDHGASQRDKEAAEKRFHQARVHEAFETLSDPIKRRAYDARTFRSRTDSASSFTSEDVERRKKERAEWARQQEERFRLRREGAREVETSRKPQLKEKIPSSVPPTGLNSSPEPQVVDEKTKLVEQLMADLRQMNPEWEMRRKNVLQRRAERLRANISHTLRS</sequence>
<reference evidence="3 4" key="1">
    <citation type="submission" date="2015-12" db="EMBL/GenBank/DDBJ databases">
        <title>Draft genome sequence of Moniliophthora roreri, the causal agent of frosty pod rot of cacao.</title>
        <authorList>
            <person name="Aime M.C."/>
            <person name="Diaz-Valderrama J.R."/>
            <person name="Kijpornyongpan T."/>
            <person name="Phillips-Mora W."/>
        </authorList>
    </citation>
    <scope>NUCLEOTIDE SEQUENCE [LARGE SCALE GENOMIC DNA]</scope>
    <source>
        <strain evidence="3 4">MCA 2952</strain>
    </source>
</reference>
<evidence type="ECO:0000313" key="4">
    <source>
        <dbReference type="Proteomes" id="UP000054988"/>
    </source>
</evidence>
<dbReference type="SUPFAM" id="SSF46565">
    <property type="entry name" value="Chaperone J-domain"/>
    <property type="match status" value="1"/>
</dbReference>
<dbReference type="Gene3D" id="1.10.287.110">
    <property type="entry name" value="DnaJ domain"/>
    <property type="match status" value="1"/>
</dbReference>
<dbReference type="EMBL" id="LATX01001515">
    <property type="protein sequence ID" value="KTB41070.1"/>
    <property type="molecule type" value="Genomic_DNA"/>
</dbReference>
<dbReference type="InterPro" id="IPR001623">
    <property type="entry name" value="DnaJ_domain"/>
</dbReference>
<dbReference type="PRINTS" id="PR00625">
    <property type="entry name" value="JDOMAIN"/>
</dbReference>
<feature type="domain" description="J" evidence="2">
    <location>
        <begin position="3"/>
        <end position="76"/>
    </location>
</feature>
<dbReference type="SMART" id="SM00271">
    <property type="entry name" value="DnaJ"/>
    <property type="match status" value="1"/>
</dbReference>
<evidence type="ECO:0000259" key="2">
    <source>
        <dbReference type="PROSITE" id="PS50076"/>
    </source>
</evidence>
<dbReference type="PANTHER" id="PTHR44240:SF10">
    <property type="entry name" value="J DOMAIN-CONTAINING PROTEIN"/>
    <property type="match status" value="1"/>
</dbReference>
<comment type="caution">
    <text evidence="3">The sequence shown here is derived from an EMBL/GenBank/DDBJ whole genome shotgun (WGS) entry which is preliminary data.</text>
</comment>
<protein>
    <submittedName>
        <fullName evidence="3">Putative DnaJ-domain-containing protein</fullName>
    </submittedName>
</protein>
<dbReference type="eggNOG" id="KOG0691">
    <property type="taxonomic scope" value="Eukaryota"/>
</dbReference>
<dbReference type="InterPro" id="IPR052276">
    <property type="entry name" value="Diphthamide-biosynth_chaperone"/>
</dbReference>
<dbReference type="CDD" id="cd06257">
    <property type="entry name" value="DnaJ"/>
    <property type="match status" value="1"/>
</dbReference>
<proteinExistence type="predicted"/>
<feature type="region of interest" description="Disordered" evidence="1">
    <location>
        <begin position="30"/>
        <end position="52"/>
    </location>
</feature>
<dbReference type="Pfam" id="PF00226">
    <property type="entry name" value="DnaJ"/>
    <property type="match status" value="1"/>
</dbReference>
<dbReference type="PANTHER" id="PTHR44240">
    <property type="entry name" value="DNAJ DOMAIN (PROKARYOTIC HEAT SHOCK PROTEIN)-RELATED"/>
    <property type="match status" value="1"/>
</dbReference>
<dbReference type="InterPro" id="IPR036869">
    <property type="entry name" value="J_dom_sf"/>
</dbReference>
<name>A0A0W0FXY8_MONRR</name>
<evidence type="ECO:0000313" key="3">
    <source>
        <dbReference type="EMBL" id="KTB41070.1"/>
    </source>
</evidence>
<feature type="region of interest" description="Disordered" evidence="1">
    <location>
        <begin position="76"/>
        <end position="149"/>
    </location>
</feature>
<dbReference type="Proteomes" id="UP000054988">
    <property type="component" value="Unassembled WGS sequence"/>
</dbReference>
<evidence type="ECO:0000256" key="1">
    <source>
        <dbReference type="SAM" id="MobiDB-lite"/>
    </source>
</evidence>
<dbReference type="PROSITE" id="PS50076">
    <property type="entry name" value="DNAJ_2"/>
    <property type="match status" value="1"/>
</dbReference>
<accession>A0A0W0FXY8</accession>
<feature type="compositionally biased region" description="Basic and acidic residues" evidence="1">
    <location>
        <begin position="91"/>
        <end position="132"/>
    </location>
</feature>